<dbReference type="Proteomes" id="UP000005239">
    <property type="component" value="Unassembled WGS sequence"/>
</dbReference>
<reference evidence="1" key="2">
    <citation type="submission" date="2022-06" db="UniProtKB">
        <authorList>
            <consortium name="EnsemblMetazoa"/>
        </authorList>
    </citation>
    <scope>IDENTIFICATION</scope>
    <source>
        <strain evidence="1">PS312</strain>
    </source>
</reference>
<dbReference type="AlphaFoldDB" id="A0A454XLT9"/>
<dbReference type="PANTHER" id="PTHR21593:SF36">
    <property type="entry name" value="DUF148 DOMAIN-CONTAINING PROTEIN-RELATED"/>
    <property type="match status" value="1"/>
</dbReference>
<dbReference type="InterPro" id="IPR003677">
    <property type="entry name" value="ANIS5_cation-bd"/>
</dbReference>
<proteinExistence type="predicted"/>
<accession>A0A454XLT9</accession>
<evidence type="ECO:0000313" key="2">
    <source>
        <dbReference type="Proteomes" id="UP000005239"/>
    </source>
</evidence>
<gene>
    <name evidence="1" type="primary">WBGene00116971</name>
</gene>
<evidence type="ECO:0000313" key="1">
    <source>
        <dbReference type="EnsemblMetazoa" id="PPA27417.1"/>
    </source>
</evidence>
<name>A0A454XLT9_PRIPA</name>
<sequence>MGSRFHRLPAYSVFNMRYVILLFASLSVVLAKKDQSYGSNSNELYGRKGHGGRGGHGGPPFLANVTQEGRTAYFKLIEIKNQTKGEIKSAVDAWANTYNVSAAVTAFESEMETLKTERRANVTTAVGELAEAIYALNAIQDDQNISNAETSAQIREAIQAMSPELRDLVLAAMPQGGEGGKGGKKEKGWKGGMGAMGGNGRFGNGFGHGGF</sequence>
<dbReference type="Pfam" id="PF02520">
    <property type="entry name" value="ANIS5_cation-bd"/>
    <property type="match status" value="1"/>
</dbReference>
<accession>A0A8R1UGH4</accession>
<protein>
    <submittedName>
        <fullName evidence="1">DUF148 domain-containing protein</fullName>
    </submittedName>
</protein>
<dbReference type="InterPro" id="IPR052823">
    <property type="entry name" value="SXP/RAL-2_related"/>
</dbReference>
<dbReference type="PANTHER" id="PTHR21593">
    <property type="entry name" value="PRION-LIKE- Q/N-RICH -DOMAIN-BEARING PROTEIN PROTEIN"/>
    <property type="match status" value="1"/>
</dbReference>
<reference evidence="2" key="1">
    <citation type="journal article" date="2008" name="Nat. Genet.">
        <title>The Pristionchus pacificus genome provides a unique perspective on nematode lifestyle and parasitism.</title>
        <authorList>
            <person name="Dieterich C."/>
            <person name="Clifton S.W."/>
            <person name="Schuster L.N."/>
            <person name="Chinwalla A."/>
            <person name="Delehaunty K."/>
            <person name="Dinkelacker I."/>
            <person name="Fulton L."/>
            <person name="Fulton R."/>
            <person name="Godfrey J."/>
            <person name="Minx P."/>
            <person name="Mitreva M."/>
            <person name="Roeseler W."/>
            <person name="Tian H."/>
            <person name="Witte H."/>
            <person name="Yang S.P."/>
            <person name="Wilson R.K."/>
            <person name="Sommer R.J."/>
        </authorList>
    </citation>
    <scope>NUCLEOTIDE SEQUENCE [LARGE SCALE GENOMIC DNA]</scope>
    <source>
        <strain evidence="2">PS312</strain>
    </source>
</reference>
<keyword evidence="2" id="KW-1185">Reference proteome</keyword>
<organism evidence="1 2">
    <name type="scientific">Pristionchus pacificus</name>
    <name type="common">Parasitic nematode worm</name>
    <dbReference type="NCBI Taxonomy" id="54126"/>
    <lineage>
        <taxon>Eukaryota</taxon>
        <taxon>Metazoa</taxon>
        <taxon>Ecdysozoa</taxon>
        <taxon>Nematoda</taxon>
        <taxon>Chromadorea</taxon>
        <taxon>Rhabditida</taxon>
        <taxon>Rhabditina</taxon>
        <taxon>Diplogasteromorpha</taxon>
        <taxon>Diplogasteroidea</taxon>
        <taxon>Neodiplogasteridae</taxon>
        <taxon>Pristionchus</taxon>
    </lineage>
</organism>
<dbReference type="EnsemblMetazoa" id="PPA27417.1">
    <property type="protein sequence ID" value="PPA27417.1"/>
    <property type="gene ID" value="WBGene00116971"/>
</dbReference>
<dbReference type="OrthoDB" id="5867022at2759"/>